<organism evidence="1 2">
    <name type="scientific">Ditylenchus dipsaci</name>
    <dbReference type="NCBI Taxonomy" id="166011"/>
    <lineage>
        <taxon>Eukaryota</taxon>
        <taxon>Metazoa</taxon>
        <taxon>Ecdysozoa</taxon>
        <taxon>Nematoda</taxon>
        <taxon>Chromadorea</taxon>
        <taxon>Rhabditida</taxon>
        <taxon>Tylenchina</taxon>
        <taxon>Tylenchomorpha</taxon>
        <taxon>Sphaerularioidea</taxon>
        <taxon>Anguinidae</taxon>
        <taxon>Anguininae</taxon>
        <taxon>Ditylenchus</taxon>
    </lineage>
</organism>
<reference evidence="2" key="1">
    <citation type="submission" date="2022-11" db="UniProtKB">
        <authorList>
            <consortium name="WormBaseParasite"/>
        </authorList>
    </citation>
    <scope>IDENTIFICATION</scope>
</reference>
<dbReference type="WBParaSite" id="jg10927">
    <property type="protein sequence ID" value="jg10927"/>
    <property type="gene ID" value="jg10927"/>
</dbReference>
<sequence length="109" mass="12701">MIFGRLKKPFRSNPYNGHDKARITVMLTARSDGKKMKPLVLLPRVRPDKNVVKQFSQKLFLVWAGKIWMDDSLTAEFLNRVMGDRCSRRDFSFGCFQMSHQRSYKKGSA</sequence>
<name>A0A915CNN4_9BILA</name>
<evidence type="ECO:0000313" key="1">
    <source>
        <dbReference type="Proteomes" id="UP000887574"/>
    </source>
</evidence>
<dbReference type="AlphaFoldDB" id="A0A915CNN4"/>
<accession>A0A915CNN4</accession>
<dbReference type="Proteomes" id="UP000887574">
    <property type="component" value="Unplaced"/>
</dbReference>
<keyword evidence="1" id="KW-1185">Reference proteome</keyword>
<protein>
    <submittedName>
        <fullName evidence="2">DDE-1 domain-containing protein</fullName>
    </submittedName>
</protein>
<evidence type="ECO:0000313" key="2">
    <source>
        <dbReference type="WBParaSite" id="jg10927"/>
    </source>
</evidence>
<proteinExistence type="predicted"/>